<dbReference type="AlphaFoldDB" id="A0A5B7EAW8"/>
<accession>A0A5B7EAW8</accession>
<comment type="caution">
    <text evidence="1">The sequence shown here is derived from an EMBL/GenBank/DDBJ whole genome shotgun (WGS) entry which is preliminary data.</text>
</comment>
<proteinExistence type="predicted"/>
<organism evidence="1 2">
    <name type="scientific">Portunus trituberculatus</name>
    <name type="common">Swimming crab</name>
    <name type="synonym">Neptunus trituberculatus</name>
    <dbReference type="NCBI Taxonomy" id="210409"/>
    <lineage>
        <taxon>Eukaryota</taxon>
        <taxon>Metazoa</taxon>
        <taxon>Ecdysozoa</taxon>
        <taxon>Arthropoda</taxon>
        <taxon>Crustacea</taxon>
        <taxon>Multicrustacea</taxon>
        <taxon>Malacostraca</taxon>
        <taxon>Eumalacostraca</taxon>
        <taxon>Eucarida</taxon>
        <taxon>Decapoda</taxon>
        <taxon>Pleocyemata</taxon>
        <taxon>Brachyura</taxon>
        <taxon>Eubrachyura</taxon>
        <taxon>Portunoidea</taxon>
        <taxon>Portunidae</taxon>
        <taxon>Portuninae</taxon>
        <taxon>Portunus</taxon>
    </lineage>
</organism>
<dbReference type="EMBL" id="VSRR010002266">
    <property type="protein sequence ID" value="MPC30495.1"/>
    <property type="molecule type" value="Genomic_DNA"/>
</dbReference>
<name>A0A5B7EAW8_PORTR</name>
<dbReference type="Proteomes" id="UP000324222">
    <property type="component" value="Unassembled WGS sequence"/>
</dbReference>
<reference evidence="1 2" key="1">
    <citation type="submission" date="2019-05" db="EMBL/GenBank/DDBJ databases">
        <title>Another draft genome of Portunus trituberculatus and its Hox gene families provides insights of decapod evolution.</title>
        <authorList>
            <person name="Jeong J.-H."/>
            <person name="Song I."/>
            <person name="Kim S."/>
            <person name="Choi T."/>
            <person name="Kim D."/>
            <person name="Ryu S."/>
            <person name="Kim W."/>
        </authorList>
    </citation>
    <scope>NUCLEOTIDE SEQUENCE [LARGE SCALE GENOMIC DNA]</scope>
    <source>
        <tissue evidence="1">Muscle</tissue>
    </source>
</reference>
<evidence type="ECO:0000313" key="2">
    <source>
        <dbReference type="Proteomes" id="UP000324222"/>
    </source>
</evidence>
<keyword evidence="2" id="KW-1185">Reference proteome</keyword>
<protein>
    <submittedName>
        <fullName evidence="1">Uncharacterized protein</fullName>
    </submittedName>
</protein>
<gene>
    <name evidence="1" type="ORF">E2C01_023762</name>
</gene>
<sequence length="91" mass="10140">MVLTMHGNRPRLSGTVYVQVNILTYPVLLIPSRSFTLSSFHLTFPLITCLLHLGLPPLPYSSLLFPLAREVKQGRGTQRNPASRDTPDPNV</sequence>
<evidence type="ECO:0000313" key="1">
    <source>
        <dbReference type="EMBL" id="MPC30495.1"/>
    </source>
</evidence>